<protein>
    <recommendedName>
        <fullName evidence="1">ACT domain-containing protein</fullName>
    </recommendedName>
</protein>
<evidence type="ECO:0000313" key="2">
    <source>
        <dbReference type="EMBL" id="CAK9249666.1"/>
    </source>
</evidence>
<dbReference type="Proteomes" id="UP001497444">
    <property type="component" value="Unassembled WGS sequence"/>
</dbReference>
<dbReference type="PROSITE" id="PS51671">
    <property type="entry name" value="ACT"/>
    <property type="match status" value="1"/>
</dbReference>
<dbReference type="EMBL" id="CAXAQS010000022">
    <property type="protein sequence ID" value="CAK9249666.1"/>
    <property type="molecule type" value="Genomic_DNA"/>
</dbReference>
<dbReference type="SUPFAM" id="SSF55021">
    <property type="entry name" value="ACT-like"/>
    <property type="match status" value="1"/>
</dbReference>
<dbReference type="Gene3D" id="3.30.2130.10">
    <property type="entry name" value="VC0802-like"/>
    <property type="match status" value="1"/>
</dbReference>
<accession>A0ABP0V5L5</accession>
<dbReference type="InterPro" id="IPR045865">
    <property type="entry name" value="ACT-like_dom_sf"/>
</dbReference>
<name>A0ABP0V5L5_9BRYO</name>
<organism evidence="2 3">
    <name type="scientific">Sphagnum jensenii</name>
    <dbReference type="NCBI Taxonomy" id="128206"/>
    <lineage>
        <taxon>Eukaryota</taxon>
        <taxon>Viridiplantae</taxon>
        <taxon>Streptophyta</taxon>
        <taxon>Embryophyta</taxon>
        <taxon>Bryophyta</taxon>
        <taxon>Sphagnophytina</taxon>
        <taxon>Sphagnopsida</taxon>
        <taxon>Sphagnales</taxon>
        <taxon>Sphagnaceae</taxon>
        <taxon>Sphagnum</taxon>
    </lineage>
</organism>
<comment type="caution">
    <text evidence="2">The sequence shown here is derived from an EMBL/GenBank/DDBJ whole genome shotgun (WGS) entry which is preliminary data.</text>
</comment>
<keyword evidence="3" id="KW-1185">Reference proteome</keyword>
<proteinExistence type="predicted"/>
<feature type="domain" description="ACT" evidence="1">
    <location>
        <begin position="18"/>
        <end position="92"/>
    </location>
</feature>
<gene>
    <name evidence="2" type="ORF">CSSPJE1EN1_LOCUS25044</name>
</gene>
<sequence length="125" mass="13519">MEQVVVAGVAADKDQVKFTLQNLVEQPGVAAQIFGALSASSIVVDVIVQDVPSNGNLTLSFTVGKGDHLKSRQILEDLQASSSYKSMKIVEEGNLAKSVSWVWNAASSRSCLKNVYDLGRGWREH</sequence>
<dbReference type="InterPro" id="IPR002912">
    <property type="entry name" value="ACT_dom"/>
</dbReference>
<reference evidence="2" key="1">
    <citation type="submission" date="2024-02" db="EMBL/GenBank/DDBJ databases">
        <authorList>
            <consortium name="ELIXIR-Norway"/>
            <consortium name="Elixir Norway"/>
        </authorList>
    </citation>
    <scope>NUCLEOTIDE SEQUENCE</scope>
</reference>
<evidence type="ECO:0000259" key="1">
    <source>
        <dbReference type="PROSITE" id="PS51671"/>
    </source>
</evidence>
<evidence type="ECO:0000313" key="3">
    <source>
        <dbReference type="Proteomes" id="UP001497444"/>
    </source>
</evidence>